<keyword evidence="11 14" id="KW-0472">Membrane</keyword>
<dbReference type="GeneID" id="25320146"/>
<comment type="subcellular location">
    <subcellularLocation>
        <location evidence="1">Mitochondrion inner membrane</location>
        <topology evidence="1">Single-pass membrane protein</topology>
    </subcellularLocation>
</comment>
<keyword evidence="16" id="KW-1185">Reference proteome</keyword>
<evidence type="ECO:0000256" key="3">
    <source>
        <dbReference type="ARBA" id="ARBA00018681"/>
    </source>
</evidence>
<evidence type="ECO:0000256" key="14">
    <source>
        <dbReference type="SAM" id="Phobius"/>
    </source>
</evidence>
<dbReference type="GO" id="GO:0005743">
    <property type="term" value="C:mitochondrial inner membrane"/>
    <property type="evidence" value="ECO:0007669"/>
    <property type="project" value="UniProtKB-SubCell"/>
</dbReference>
<dbReference type="RefSeq" id="XP_013324794.1">
    <property type="nucleotide sequence ID" value="XM_013469340.1"/>
</dbReference>
<dbReference type="Pfam" id="PF07225">
    <property type="entry name" value="NDUF_B4"/>
    <property type="match status" value="1"/>
</dbReference>
<keyword evidence="5" id="KW-0679">Respiratory chain</keyword>
<keyword evidence="9 14" id="KW-1133">Transmembrane helix</keyword>
<evidence type="ECO:0000256" key="5">
    <source>
        <dbReference type="ARBA" id="ARBA00022660"/>
    </source>
</evidence>
<keyword evidence="7" id="KW-0999">Mitochondrion inner membrane</keyword>
<evidence type="ECO:0000313" key="16">
    <source>
        <dbReference type="Proteomes" id="UP000053958"/>
    </source>
</evidence>
<dbReference type="InterPro" id="IPR009866">
    <property type="entry name" value="NADH_UbQ_OxRdtase_NDUFB4_su"/>
</dbReference>
<dbReference type="Proteomes" id="UP000053958">
    <property type="component" value="Unassembled WGS sequence"/>
</dbReference>
<evidence type="ECO:0000256" key="10">
    <source>
        <dbReference type="ARBA" id="ARBA00023128"/>
    </source>
</evidence>
<reference evidence="15 16" key="1">
    <citation type="submission" date="2015-04" db="EMBL/GenBank/DDBJ databases">
        <authorList>
            <person name="Heijne W.H."/>
            <person name="Fedorova N.D."/>
            <person name="Nierman W.C."/>
            <person name="Vollebregt A.W."/>
            <person name="Zhao Z."/>
            <person name="Wu L."/>
            <person name="Kumar M."/>
            <person name="Stam H."/>
            <person name="van den Berg M.A."/>
            <person name="Pel H.J."/>
        </authorList>
    </citation>
    <scope>NUCLEOTIDE SEQUENCE [LARGE SCALE GENOMIC DNA]</scope>
    <source>
        <strain evidence="15 16">CBS 393.64</strain>
    </source>
</reference>
<dbReference type="EMBL" id="LASV01000487">
    <property type="protein sequence ID" value="KKA18182.1"/>
    <property type="molecule type" value="Genomic_DNA"/>
</dbReference>
<evidence type="ECO:0000256" key="11">
    <source>
        <dbReference type="ARBA" id="ARBA00023136"/>
    </source>
</evidence>
<evidence type="ECO:0000256" key="13">
    <source>
        <dbReference type="ARBA" id="ARBA00030987"/>
    </source>
</evidence>
<dbReference type="PANTHER" id="PTHR39476">
    <property type="entry name" value="NADH:UBIQUINONE OXIDOREDUCTASE 6.6KD SUBUNIT"/>
    <property type="match status" value="1"/>
</dbReference>
<evidence type="ECO:0000256" key="6">
    <source>
        <dbReference type="ARBA" id="ARBA00022692"/>
    </source>
</evidence>
<evidence type="ECO:0000256" key="2">
    <source>
        <dbReference type="ARBA" id="ARBA00007260"/>
    </source>
</evidence>
<evidence type="ECO:0000256" key="1">
    <source>
        <dbReference type="ARBA" id="ARBA00004434"/>
    </source>
</evidence>
<dbReference type="AlphaFoldDB" id="A0A0F4YIT3"/>
<evidence type="ECO:0000256" key="9">
    <source>
        <dbReference type="ARBA" id="ARBA00022989"/>
    </source>
</evidence>
<protein>
    <recommendedName>
        <fullName evidence="3">NADH dehydrogenase [ubiquinone] 1 beta subcomplex subunit 4</fullName>
    </recommendedName>
    <alternativeName>
        <fullName evidence="12">Complex I-B15</fullName>
    </alternativeName>
    <alternativeName>
        <fullName evidence="13">NADH-ubiquinone oxidoreductase B15 subunit</fullName>
    </alternativeName>
</protein>
<evidence type="ECO:0000256" key="12">
    <source>
        <dbReference type="ARBA" id="ARBA00030212"/>
    </source>
</evidence>
<organism evidence="15 16">
    <name type="scientific">Rasamsonia emersonii (strain ATCC 16479 / CBS 393.64 / IMI 116815)</name>
    <dbReference type="NCBI Taxonomy" id="1408163"/>
    <lineage>
        <taxon>Eukaryota</taxon>
        <taxon>Fungi</taxon>
        <taxon>Dikarya</taxon>
        <taxon>Ascomycota</taxon>
        <taxon>Pezizomycotina</taxon>
        <taxon>Eurotiomycetes</taxon>
        <taxon>Eurotiomycetidae</taxon>
        <taxon>Eurotiales</taxon>
        <taxon>Trichocomaceae</taxon>
        <taxon>Rasamsonia</taxon>
    </lineage>
</organism>
<keyword evidence="6 14" id="KW-0812">Transmembrane</keyword>
<accession>A0A0F4YIT3</accession>
<keyword evidence="10" id="KW-0496">Mitochondrion</keyword>
<comment type="similarity">
    <text evidence="2">Belongs to the complex I NDUFB4 subunit family.</text>
</comment>
<evidence type="ECO:0000313" key="15">
    <source>
        <dbReference type="EMBL" id="KKA18182.1"/>
    </source>
</evidence>
<sequence>FNLGVVWSPDRPPPTSLPHPHPHRIASHRIHHLDIEATNRAIEPLFAACAATATATMAGPSKSLILDPALQKYYELNANRYKYFRWTPRTAWLTFVYAALIPGALGVVAYKYDDEWTIERLSD</sequence>
<keyword evidence="4" id="KW-0813">Transport</keyword>
<proteinExistence type="inferred from homology"/>
<evidence type="ECO:0000256" key="7">
    <source>
        <dbReference type="ARBA" id="ARBA00022792"/>
    </source>
</evidence>
<dbReference type="PANTHER" id="PTHR39476:SF1">
    <property type="entry name" value="NADH DEHYDROGENASE [UBIQUINONE] 1 BETA SUBCOMPLEX SUBUNIT 4"/>
    <property type="match status" value="1"/>
</dbReference>
<dbReference type="STRING" id="1408163.A0A0F4YIT3"/>
<comment type="caution">
    <text evidence="15">The sequence shown here is derived from an EMBL/GenBank/DDBJ whole genome shotgun (WGS) entry which is preliminary data.</text>
</comment>
<evidence type="ECO:0000256" key="8">
    <source>
        <dbReference type="ARBA" id="ARBA00022982"/>
    </source>
</evidence>
<gene>
    <name evidence="15" type="ORF">T310_7881</name>
</gene>
<name>A0A0F4YIT3_RASE3</name>
<keyword evidence="8" id="KW-0249">Electron transport</keyword>
<dbReference type="OrthoDB" id="15108at2759"/>
<evidence type="ECO:0000256" key="4">
    <source>
        <dbReference type="ARBA" id="ARBA00022448"/>
    </source>
</evidence>
<feature type="transmembrane region" description="Helical" evidence="14">
    <location>
        <begin position="90"/>
        <end position="110"/>
    </location>
</feature>
<feature type="non-terminal residue" evidence="15">
    <location>
        <position position="1"/>
    </location>
</feature>